<sequence>MNFSSQWQDAQFSLQDQVARAIKNNEGGIADAFFFSHHTFTHEILDNVTSFDAEMQMALNKDMAAFLGLSNRSTFSSSCMVTPQISGLHNGDALAALARLGAGCAVGDNTWSFLTNPDNPHHMLYTTEEEHGYGGFQILPRFATEIYFNCSTASQNLAMYNALYRSFFGKDSTIDELMQREAALVVRDGLLSLRHDPYMMHQANLALLDGSGKSLVMRWVEAVVAEFAKYASWPLTSLKLDDLRAAFLARQARDECALSYAIEVGANGTIAAVTVKSGATADGSSQCWAPLIAGGSAAAGGSSVNIPVVKGGAARVELQGLSWYAPAMTA</sequence>
<dbReference type="RefSeq" id="XP_013900480.1">
    <property type="nucleotide sequence ID" value="XM_014045026.1"/>
</dbReference>
<dbReference type="KEGG" id="mng:MNEG_6499"/>
<dbReference type="InterPro" id="IPR050788">
    <property type="entry name" value="Yeast_SRP1/TIP1_CWP"/>
</dbReference>
<protein>
    <recommendedName>
        <fullName evidence="1">Agd3 deacetylase domain-containing protein</fullName>
    </recommendedName>
</protein>
<dbReference type="PANTHER" id="PTHR31002:SF34">
    <property type="entry name" value="CELL WALL PROTEIN CWP1-RELATED"/>
    <property type="match status" value="1"/>
</dbReference>
<dbReference type="GeneID" id="25739375"/>
<name>A0A0D2N6A8_9CHLO</name>
<dbReference type="OrthoDB" id="2113314at2759"/>
<dbReference type="STRING" id="145388.A0A0D2N6A8"/>
<evidence type="ECO:0000313" key="2">
    <source>
        <dbReference type="EMBL" id="KIZ01461.1"/>
    </source>
</evidence>
<gene>
    <name evidence="2" type="ORF">MNEG_6499</name>
</gene>
<dbReference type="EMBL" id="KK101279">
    <property type="protein sequence ID" value="KIZ01461.1"/>
    <property type="molecule type" value="Genomic_DNA"/>
</dbReference>
<reference evidence="2 3" key="1">
    <citation type="journal article" date="2013" name="BMC Genomics">
        <title>Reconstruction of the lipid metabolism for the microalga Monoraphidium neglectum from its genome sequence reveals characteristics suitable for biofuel production.</title>
        <authorList>
            <person name="Bogen C."/>
            <person name="Al-Dilaimi A."/>
            <person name="Albersmeier A."/>
            <person name="Wichmann J."/>
            <person name="Grundmann M."/>
            <person name="Rupp O."/>
            <person name="Lauersen K.J."/>
            <person name="Blifernez-Klassen O."/>
            <person name="Kalinowski J."/>
            <person name="Goesmann A."/>
            <person name="Mussgnug J.H."/>
            <person name="Kruse O."/>
        </authorList>
    </citation>
    <scope>NUCLEOTIDE SEQUENCE [LARGE SCALE GENOMIC DNA]</scope>
    <source>
        <strain evidence="2 3">SAG 48.87</strain>
    </source>
</reference>
<dbReference type="GO" id="GO:0005199">
    <property type="term" value="F:structural constituent of cell wall"/>
    <property type="evidence" value="ECO:0007669"/>
    <property type="project" value="TreeGrafter"/>
</dbReference>
<keyword evidence="3" id="KW-1185">Reference proteome</keyword>
<organism evidence="2 3">
    <name type="scientific">Monoraphidium neglectum</name>
    <dbReference type="NCBI Taxonomy" id="145388"/>
    <lineage>
        <taxon>Eukaryota</taxon>
        <taxon>Viridiplantae</taxon>
        <taxon>Chlorophyta</taxon>
        <taxon>core chlorophytes</taxon>
        <taxon>Chlorophyceae</taxon>
        <taxon>CS clade</taxon>
        <taxon>Sphaeropleales</taxon>
        <taxon>Selenastraceae</taxon>
        <taxon>Monoraphidium</taxon>
    </lineage>
</organism>
<dbReference type="Proteomes" id="UP000054498">
    <property type="component" value="Unassembled WGS sequence"/>
</dbReference>
<feature type="domain" description="Agd3 deacetylase" evidence="1">
    <location>
        <begin position="30"/>
        <end position="259"/>
    </location>
</feature>
<accession>A0A0D2N6A8</accession>
<dbReference type="InterPro" id="IPR056826">
    <property type="entry name" value="Agd3_CE"/>
</dbReference>
<proteinExistence type="predicted"/>
<dbReference type="Pfam" id="PF25115">
    <property type="entry name" value="Agd3_CE"/>
    <property type="match status" value="1"/>
</dbReference>
<dbReference type="PANTHER" id="PTHR31002">
    <property type="entry name" value="SERIPAUPERIN"/>
    <property type="match status" value="1"/>
</dbReference>
<evidence type="ECO:0000313" key="3">
    <source>
        <dbReference type="Proteomes" id="UP000054498"/>
    </source>
</evidence>
<evidence type="ECO:0000259" key="1">
    <source>
        <dbReference type="Pfam" id="PF25115"/>
    </source>
</evidence>
<dbReference type="AlphaFoldDB" id="A0A0D2N6A8"/>